<dbReference type="Gene3D" id="3.40.630.30">
    <property type="match status" value="1"/>
</dbReference>
<proteinExistence type="predicted"/>
<dbReference type="SUPFAM" id="SSF55729">
    <property type="entry name" value="Acyl-CoA N-acyltransferases (Nat)"/>
    <property type="match status" value="1"/>
</dbReference>
<keyword evidence="2" id="KW-0808">Transferase</keyword>
<name>A0A328ACU6_9CAUL</name>
<reference evidence="3" key="1">
    <citation type="submission" date="2018-05" db="EMBL/GenBank/DDBJ databases">
        <authorList>
            <person name="Li X."/>
        </authorList>
    </citation>
    <scope>NUCLEOTIDE SEQUENCE [LARGE SCALE GENOMIC DNA]</scope>
    <source>
        <strain evidence="3">LX32</strain>
    </source>
</reference>
<feature type="domain" description="N-acetyltransferase" evidence="1">
    <location>
        <begin position="38"/>
        <end position="188"/>
    </location>
</feature>
<dbReference type="GO" id="GO:0016747">
    <property type="term" value="F:acyltransferase activity, transferring groups other than amino-acyl groups"/>
    <property type="evidence" value="ECO:0007669"/>
    <property type="project" value="InterPro"/>
</dbReference>
<evidence type="ECO:0000313" key="2">
    <source>
        <dbReference type="EMBL" id="RAK51214.1"/>
    </source>
</evidence>
<dbReference type="PROSITE" id="PS51186">
    <property type="entry name" value="GNAT"/>
    <property type="match status" value="1"/>
</dbReference>
<dbReference type="InterPro" id="IPR016181">
    <property type="entry name" value="Acyl_CoA_acyltransferase"/>
</dbReference>
<sequence length="188" mass="20302">MSGVRLVRPSLEFLPAYKAALERGWSADNVRGSAAAEEELARIAADPAAFVASLEHLEPSGETITLPDGAKAPRLPGYRRWIWDGEFCGSIGFRWQPGTAELPSYVLGHIGYAVVPWKEGRGCAKAALALVLEDARARGLPWVELTTTPDNIPSQRVIEANGGVLVGQFDKSPHYGGGPALRWRVDLT</sequence>
<dbReference type="PANTHER" id="PTHR39173:SF1">
    <property type="entry name" value="ACETYLTRANSFERASE"/>
    <property type="match status" value="1"/>
</dbReference>
<dbReference type="AlphaFoldDB" id="A0A328ACU6"/>
<accession>A0A328ACU6</accession>
<dbReference type="CDD" id="cd04301">
    <property type="entry name" value="NAT_SF"/>
    <property type="match status" value="1"/>
</dbReference>
<evidence type="ECO:0000313" key="3">
    <source>
        <dbReference type="Proteomes" id="UP000249254"/>
    </source>
</evidence>
<organism evidence="2 3">
    <name type="scientific">Phenylobacterium soli</name>
    <dbReference type="NCBI Taxonomy" id="2170551"/>
    <lineage>
        <taxon>Bacteria</taxon>
        <taxon>Pseudomonadati</taxon>
        <taxon>Pseudomonadota</taxon>
        <taxon>Alphaproteobacteria</taxon>
        <taxon>Caulobacterales</taxon>
        <taxon>Caulobacteraceae</taxon>
        <taxon>Phenylobacterium</taxon>
    </lineage>
</organism>
<evidence type="ECO:0000259" key="1">
    <source>
        <dbReference type="PROSITE" id="PS51186"/>
    </source>
</evidence>
<dbReference type="PANTHER" id="PTHR39173">
    <property type="entry name" value="ACETYLTRANSFERASE"/>
    <property type="match status" value="1"/>
</dbReference>
<comment type="caution">
    <text evidence="2">The sequence shown here is derived from an EMBL/GenBank/DDBJ whole genome shotgun (WGS) entry which is preliminary data.</text>
</comment>
<dbReference type="EMBL" id="QFYQ01000003">
    <property type="protein sequence ID" value="RAK51214.1"/>
    <property type="molecule type" value="Genomic_DNA"/>
</dbReference>
<dbReference type="Proteomes" id="UP000249254">
    <property type="component" value="Unassembled WGS sequence"/>
</dbReference>
<protein>
    <submittedName>
        <fullName evidence="2">GNAT family N-acetyltransferase</fullName>
    </submittedName>
</protein>
<dbReference type="Pfam" id="PF13302">
    <property type="entry name" value="Acetyltransf_3"/>
    <property type="match status" value="1"/>
</dbReference>
<keyword evidence="3" id="KW-1185">Reference proteome</keyword>
<dbReference type="OrthoDB" id="5293267at2"/>
<gene>
    <name evidence="2" type="ORF">DJ017_19395</name>
</gene>
<dbReference type="InterPro" id="IPR000182">
    <property type="entry name" value="GNAT_dom"/>
</dbReference>